<dbReference type="PROSITE" id="PS51450">
    <property type="entry name" value="LRR"/>
    <property type="match status" value="1"/>
</dbReference>
<gene>
    <name evidence="12" type="ORF">Cgig2_031691</name>
</gene>
<evidence type="ECO:0000313" key="12">
    <source>
        <dbReference type="EMBL" id="KAJ8447637.1"/>
    </source>
</evidence>
<keyword evidence="6" id="KW-0677">Repeat</keyword>
<dbReference type="InterPro" id="IPR032675">
    <property type="entry name" value="LRR_dom_sf"/>
</dbReference>
<comment type="similarity">
    <text evidence="2">Belongs to the RLP family.</text>
</comment>
<evidence type="ECO:0000256" key="10">
    <source>
        <dbReference type="ARBA" id="ARBA00023180"/>
    </source>
</evidence>
<dbReference type="EMBL" id="JAKOGI010000036">
    <property type="protein sequence ID" value="KAJ8447637.1"/>
    <property type="molecule type" value="Genomic_DNA"/>
</dbReference>
<evidence type="ECO:0000256" key="3">
    <source>
        <dbReference type="ARBA" id="ARBA00022475"/>
    </source>
</evidence>
<dbReference type="AlphaFoldDB" id="A0A9Q1KQN8"/>
<evidence type="ECO:0000313" key="13">
    <source>
        <dbReference type="Proteomes" id="UP001153076"/>
    </source>
</evidence>
<dbReference type="GO" id="GO:0005886">
    <property type="term" value="C:plasma membrane"/>
    <property type="evidence" value="ECO:0007669"/>
    <property type="project" value="UniProtKB-SubCell"/>
</dbReference>
<dbReference type="Pfam" id="PF00560">
    <property type="entry name" value="LRR_1"/>
    <property type="match status" value="5"/>
</dbReference>
<keyword evidence="7 11" id="KW-1133">Transmembrane helix</keyword>
<organism evidence="12 13">
    <name type="scientific">Carnegiea gigantea</name>
    <dbReference type="NCBI Taxonomy" id="171969"/>
    <lineage>
        <taxon>Eukaryota</taxon>
        <taxon>Viridiplantae</taxon>
        <taxon>Streptophyta</taxon>
        <taxon>Embryophyta</taxon>
        <taxon>Tracheophyta</taxon>
        <taxon>Spermatophyta</taxon>
        <taxon>Magnoliopsida</taxon>
        <taxon>eudicotyledons</taxon>
        <taxon>Gunneridae</taxon>
        <taxon>Pentapetalae</taxon>
        <taxon>Caryophyllales</taxon>
        <taxon>Cactineae</taxon>
        <taxon>Cactaceae</taxon>
        <taxon>Cactoideae</taxon>
        <taxon>Echinocereeae</taxon>
        <taxon>Carnegiea</taxon>
    </lineage>
</organism>
<dbReference type="InterPro" id="IPR001611">
    <property type="entry name" value="Leu-rich_rpt"/>
</dbReference>
<comment type="caution">
    <text evidence="12">The sequence shown here is derived from an EMBL/GenBank/DDBJ whole genome shotgun (WGS) entry which is preliminary data.</text>
</comment>
<keyword evidence="10" id="KW-0325">Glycoprotein</keyword>
<keyword evidence="13" id="KW-1185">Reference proteome</keyword>
<dbReference type="FunFam" id="3.80.10.10:FF:000111">
    <property type="entry name" value="LRR receptor-like serine/threonine-protein kinase ERECTA"/>
    <property type="match status" value="1"/>
</dbReference>
<evidence type="ECO:0000256" key="8">
    <source>
        <dbReference type="ARBA" id="ARBA00023136"/>
    </source>
</evidence>
<feature type="transmembrane region" description="Helical" evidence="11">
    <location>
        <begin position="419"/>
        <end position="440"/>
    </location>
</feature>
<evidence type="ECO:0000256" key="6">
    <source>
        <dbReference type="ARBA" id="ARBA00022737"/>
    </source>
</evidence>
<proteinExistence type="inferred from homology"/>
<accession>A0A9Q1KQN8</accession>
<reference evidence="12" key="1">
    <citation type="submission" date="2022-04" db="EMBL/GenBank/DDBJ databases">
        <title>Carnegiea gigantea Genome sequencing and assembly v2.</title>
        <authorList>
            <person name="Copetti D."/>
            <person name="Sanderson M.J."/>
            <person name="Burquez A."/>
            <person name="Wojciechowski M.F."/>
        </authorList>
    </citation>
    <scope>NUCLEOTIDE SEQUENCE</scope>
    <source>
        <strain evidence="12">SGP5-SGP5p</strain>
        <tissue evidence="12">Aerial part</tissue>
    </source>
</reference>
<comment type="subcellular location">
    <subcellularLocation>
        <location evidence="1">Cell membrane</location>
        <topology evidence="1">Single-pass type I membrane protein</topology>
    </subcellularLocation>
</comment>
<evidence type="ECO:0000256" key="9">
    <source>
        <dbReference type="ARBA" id="ARBA00023170"/>
    </source>
</evidence>
<name>A0A9Q1KQN8_9CARY</name>
<keyword evidence="3" id="KW-1003">Cell membrane</keyword>
<protein>
    <submittedName>
        <fullName evidence="12">Uncharacterized protein</fullName>
    </submittedName>
</protein>
<dbReference type="PANTHER" id="PTHR27004:SF203">
    <property type="entry name" value="LEUCINE-RICH REPEAT-CONTAINING N-TERMINAL PLANT-TYPE DOMAIN-CONTAINING PROTEIN"/>
    <property type="match status" value="1"/>
</dbReference>
<dbReference type="OrthoDB" id="442066at2759"/>
<keyword evidence="4" id="KW-0433">Leucine-rich repeat</keyword>
<dbReference type="FunFam" id="3.80.10.10:FF:000383">
    <property type="entry name" value="Leucine-rich repeat receptor protein kinase EMS1"/>
    <property type="match status" value="1"/>
</dbReference>
<sequence length="479" mass="53646">MYSDSNHLKEEKRYVKLLINVTRSSNINRIKEKGGLTTIDISNNALQGALPILPPDLYALFASNNRLSGPMDSSICNSSTQSKLSALDLSNNMLVGQSPSCLGSSFYQLSMLNLRSNNLTGSMPVKFLKCSFLEDLDLSYNQLEGIIPRSLAQCNNLEVLNLGNNRLSDIFPGWLGTLPKLQVLVLRSDYFYGTMTTSIYSKQLFSKLQILDMSKNHFNGTLPSKLIQDMQAMRYVSESETKSQQYLVNDIVQGGYYSITIMVKGFDRRVERILNTLTTIDVSSNMFEGDIPTSVGDLEGLRWLNFSHNNFANQIPPTIGNIRVLESLDLSCNNLSGKIPQEIAKLTYLEVFNVSQNQLVGFIPHSTQLSTFNSDSYLGNPGLCGPPLSKKCRNEDTPQQLPPTLVTPPDTKGSSDLHLWQVILMGCAFGWVVGVISRYFTLAVREPLWLSRLVCQLEHQVLHRSKIRARQHQMKATRN</sequence>
<keyword evidence="5 11" id="KW-0812">Transmembrane</keyword>
<dbReference type="PRINTS" id="PR00019">
    <property type="entry name" value="LEURICHRPT"/>
</dbReference>
<dbReference type="Pfam" id="PF13855">
    <property type="entry name" value="LRR_8"/>
    <property type="match status" value="1"/>
</dbReference>
<evidence type="ECO:0000256" key="7">
    <source>
        <dbReference type="ARBA" id="ARBA00022989"/>
    </source>
</evidence>
<evidence type="ECO:0000256" key="5">
    <source>
        <dbReference type="ARBA" id="ARBA00022692"/>
    </source>
</evidence>
<evidence type="ECO:0000256" key="2">
    <source>
        <dbReference type="ARBA" id="ARBA00009592"/>
    </source>
</evidence>
<dbReference type="Gene3D" id="3.80.10.10">
    <property type="entry name" value="Ribonuclease Inhibitor"/>
    <property type="match status" value="1"/>
</dbReference>
<evidence type="ECO:0000256" key="4">
    <source>
        <dbReference type="ARBA" id="ARBA00022614"/>
    </source>
</evidence>
<keyword evidence="9" id="KW-0675">Receptor</keyword>
<keyword evidence="8 11" id="KW-0472">Membrane</keyword>
<dbReference type="PANTHER" id="PTHR27004">
    <property type="entry name" value="RECEPTOR-LIKE PROTEIN 12 ISOFORM X1"/>
    <property type="match status" value="1"/>
</dbReference>
<evidence type="ECO:0000256" key="11">
    <source>
        <dbReference type="SAM" id="Phobius"/>
    </source>
</evidence>
<dbReference type="Proteomes" id="UP001153076">
    <property type="component" value="Unassembled WGS sequence"/>
</dbReference>
<evidence type="ECO:0000256" key="1">
    <source>
        <dbReference type="ARBA" id="ARBA00004251"/>
    </source>
</evidence>
<dbReference type="SUPFAM" id="SSF52058">
    <property type="entry name" value="L domain-like"/>
    <property type="match status" value="1"/>
</dbReference>